<feature type="region of interest" description="Disordered" evidence="1">
    <location>
        <begin position="87"/>
        <end position="128"/>
    </location>
</feature>
<gene>
    <name evidence="2" type="ORF">ABU614_04320</name>
</gene>
<organism evidence="2">
    <name type="scientific">Lysobacter firmicutimachus</name>
    <dbReference type="NCBI Taxonomy" id="1792846"/>
    <lineage>
        <taxon>Bacteria</taxon>
        <taxon>Pseudomonadati</taxon>
        <taxon>Pseudomonadota</taxon>
        <taxon>Gammaproteobacteria</taxon>
        <taxon>Lysobacterales</taxon>
        <taxon>Lysobacteraceae</taxon>
        <taxon>Lysobacter</taxon>
    </lineage>
</organism>
<dbReference type="EMBL" id="CP159925">
    <property type="protein sequence ID" value="XCO76019.1"/>
    <property type="molecule type" value="Genomic_DNA"/>
</dbReference>
<proteinExistence type="predicted"/>
<sequence>MATIRPARRRPPPLVFGRAGAVGERFAERRRRRIRRHGNYEPGPALTRDVALAAASPALRDLAHWPRRHLPAASRRGRTPWARVGTLDEKSGQQIGRQGAGGTQGVDGLRDGAVASRNGRDRGLEPGY</sequence>
<evidence type="ECO:0000256" key="1">
    <source>
        <dbReference type="SAM" id="MobiDB-lite"/>
    </source>
</evidence>
<dbReference type="RefSeq" id="WP_363799383.1">
    <property type="nucleotide sequence ID" value="NZ_CP159925.1"/>
</dbReference>
<evidence type="ECO:0000313" key="2">
    <source>
        <dbReference type="EMBL" id="XCO76019.1"/>
    </source>
</evidence>
<protein>
    <submittedName>
        <fullName evidence="2">Uncharacterized protein</fullName>
    </submittedName>
</protein>
<name>A0AAU8MUZ5_9GAMM</name>
<accession>A0AAU8MUZ5</accession>
<reference evidence="2" key="1">
    <citation type="submission" date="2024-06" db="EMBL/GenBank/DDBJ databases">
        <authorList>
            <person name="Li S."/>
        </authorList>
    </citation>
    <scope>NUCLEOTIDE SEQUENCE</scope>
    <source>
        <strain evidence="2">SR10</strain>
    </source>
</reference>
<dbReference type="AlphaFoldDB" id="A0AAU8MUZ5"/>
<feature type="compositionally biased region" description="Basic and acidic residues" evidence="1">
    <location>
        <begin position="118"/>
        <end position="128"/>
    </location>
</feature>